<evidence type="ECO:0000256" key="1">
    <source>
        <dbReference type="SAM" id="MobiDB-lite"/>
    </source>
</evidence>
<feature type="compositionally biased region" description="Basic residues" evidence="1">
    <location>
        <begin position="429"/>
        <end position="440"/>
    </location>
</feature>
<keyword evidence="3" id="KW-1185">Reference proteome</keyword>
<proteinExistence type="predicted"/>
<organism evidence="2 3">
    <name type="scientific">Noviherbaspirillum album</name>
    <dbReference type="NCBI Taxonomy" id="3080276"/>
    <lineage>
        <taxon>Bacteria</taxon>
        <taxon>Pseudomonadati</taxon>
        <taxon>Pseudomonadota</taxon>
        <taxon>Betaproteobacteria</taxon>
        <taxon>Burkholderiales</taxon>
        <taxon>Oxalobacteraceae</taxon>
        <taxon>Noviherbaspirillum</taxon>
    </lineage>
</organism>
<feature type="region of interest" description="Disordered" evidence="1">
    <location>
        <begin position="424"/>
        <end position="446"/>
    </location>
</feature>
<dbReference type="RefSeq" id="WP_326509907.1">
    <property type="nucleotide sequence ID" value="NZ_JAWIIV010000048.1"/>
</dbReference>
<protein>
    <recommendedName>
        <fullName evidence="4">Replication protein</fullName>
    </recommendedName>
</protein>
<evidence type="ECO:0000313" key="3">
    <source>
        <dbReference type="Proteomes" id="UP001352263"/>
    </source>
</evidence>
<dbReference type="EMBL" id="JAWIIV010000048">
    <property type="protein sequence ID" value="MEC4723288.1"/>
    <property type="molecule type" value="Genomic_DNA"/>
</dbReference>
<sequence length="467" mass="52832">MIDLIILTGVVGSPQEHHWKRLAHVSFSRHMTSKCKPTITYIDSPLTGAQMEVKYRVGSMAGRPTGVVQIMLPLASATVGQNYVHAGLSAVDAELRCATLLCRLLLTTLGFEENEVQSFFHTAEADLIELTWHTATSSPRAALNLLKRTMQVFDALRQVKRRHDVQIRDVDVRIRNGIPGLLVAFKGDDEFRQYYKFHQAVSKSRQARKRYLLSSKLAAHGKEVMREIETHVRNECRVQRQTLKGLGALKLDSWNAEVFRKAIDLIWEKAGFCQESESRAHKPQPRAQLSLQAHATWLRYQAGEPVDKELSPSTFTRHRQSILEAKEVDIAMRGKRTRIQPKSLGSQLQYERRWKPKGQFAALTLCEDTAPAIIEDLNRGLAYITSGEIPAFAAEVERDAWLTRWRAYAEREWLCQPTYAVADHDTTGNRRRPPKAKPRGARGVGSVPVDPDAVDELIYVEGKPLVI</sequence>
<comment type="caution">
    <text evidence="2">The sequence shown here is derived from an EMBL/GenBank/DDBJ whole genome shotgun (WGS) entry which is preliminary data.</text>
</comment>
<dbReference type="Proteomes" id="UP001352263">
    <property type="component" value="Unassembled WGS sequence"/>
</dbReference>
<evidence type="ECO:0008006" key="4">
    <source>
        <dbReference type="Google" id="ProtNLM"/>
    </source>
</evidence>
<accession>A0ABU6JIQ6</accession>
<reference evidence="2 3" key="1">
    <citation type="submission" date="2023-10" db="EMBL/GenBank/DDBJ databases">
        <title>Noviherbaspirillum sp. CPCC 100848 genome assembly.</title>
        <authorList>
            <person name="Li X.Y."/>
            <person name="Fang X.M."/>
        </authorList>
    </citation>
    <scope>NUCLEOTIDE SEQUENCE [LARGE SCALE GENOMIC DNA]</scope>
    <source>
        <strain evidence="2 3">CPCC 100848</strain>
    </source>
</reference>
<name>A0ABU6JIQ6_9BURK</name>
<evidence type="ECO:0000313" key="2">
    <source>
        <dbReference type="EMBL" id="MEC4723288.1"/>
    </source>
</evidence>
<gene>
    <name evidence="2" type="ORF">RY831_29455</name>
</gene>